<accession>A0A9D2PPW8</accession>
<comment type="caution">
    <text evidence="2">The sequence shown here is derived from an EMBL/GenBank/DDBJ whole genome shotgun (WGS) entry which is preliminary data.</text>
</comment>
<reference evidence="2" key="2">
    <citation type="submission" date="2021-04" db="EMBL/GenBank/DDBJ databases">
        <authorList>
            <person name="Gilroy R."/>
        </authorList>
    </citation>
    <scope>NUCLEOTIDE SEQUENCE</scope>
    <source>
        <strain evidence="2">ChiBcec2-3848</strain>
    </source>
</reference>
<feature type="region of interest" description="Disordered" evidence="1">
    <location>
        <begin position="41"/>
        <end position="67"/>
    </location>
</feature>
<evidence type="ECO:0000313" key="2">
    <source>
        <dbReference type="EMBL" id="HJC64189.1"/>
    </source>
</evidence>
<proteinExistence type="predicted"/>
<dbReference type="Proteomes" id="UP000823886">
    <property type="component" value="Unassembled WGS sequence"/>
</dbReference>
<evidence type="ECO:0000256" key="1">
    <source>
        <dbReference type="SAM" id="MobiDB-lite"/>
    </source>
</evidence>
<gene>
    <name evidence="2" type="ORF">H9753_11315</name>
</gene>
<reference evidence="2" key="1">
    <citation type="journal article" date="2021" name="PeerJ">
        <title>Extensive microbial diversity within the chicken gut microbiome revealed by metagenomics and culture.</title>
        <authorList>
            <person name="Gilroy R."/>
            <person name="Ravi A."/>
            <person name="Getino M."/>
            <person name="Pursley I."/>
            <person name="Horton D.L."/>
            <person name="Alikhan N.F."/>
            <person name="Baker D."/>
            <person name="Gharbi K."/>
            <person name="Hall N."/>
            <person name="Watson M."/>
            <person name="Adriaenssens E.M."/>
            <person name="Foster-Nyarko E."/>
            <person name="Jarju S."/>
            <person name="Secka A."/>
            <person name="Antonio M."/>
            <person name="Oren A."/>
            <person name="Chaudhuri R.R."/>
            <person name="La Ragione R."/>
            <person name="Hildebrand F."/>
            <person name="Pallen M.J."/>
        </authorList>
    </citation>
    <scope>NUCLEOTIDE SEQUENCE</scope>
    <source>
        <strain evidence="2">ChiBcec2-3848</strain>
    </source>
</reference>
<feature type="compositionally biased region" description="Basic and acidic residues" evidence="1">
    <location>
        <begin position="43"/>
        <end position="67"/>
    </location>
</feature>
<name>A0A9D2PPW8_9FIRM</name>
<dbReference type="AlphaFoldDB" id="A0A9D2PPW8"/>
<protein>
    <submittedName>
        <fullName evidence="2">Uncharacterized protein</fullName>
    </submittedName>
</protein>
<evidence type="ECO:0000313" key="3">
    <source>
        <dbReference type="Proteomes" id="UP000823886"/>
    </source>
</evidence>
<organism evidence="2 3">
    <name type="scientific">Candidatus Blautia merdavium</name>
    <dbReference type="NCBI Taxonomy" id="2838494"/>
    <lineage>
        <taxon>Bacteria</taxon>
        <taxon>Bacillati</taxon>
        <taxon>Bacillota</taxon>
        <taxon>Clostridia</taxon>
        <taxon>Lachnospirales</taxon>
        <taxon>Lachnospiraceae</taxon>
        <taxon>Blautia</taxon>
    </lineage>
</organism>
<dbReference type="EMBL" id="DWVZ01000150">
    <property type="protein sequence ID" value="HJC64189.1"/>
    <property type="molecule type" value="Genomic_DNA"/>
</dbReference>
<sequence length="67" mass="7956">MEYEKTKLVEEENTIYEIDLDCMRRKGRMSSCQERVSCAMIKNNDEKNRSDRHSGGKNRAEIRSKRT</sequence>